<dbReference type="EMBL" id="VLPK01000003">
    <property type="protein sequence ID" value="TSJ39182.1"/>
    <property type="molecule type" value="Genomic_DNA"/>
</dbReference>
<feature type="chain" id="PRO_5022146604" description="Beta-lactamase-inhibitor-like PepSY-like domain-containing protein" evidence="1">
    <location>
        <begin position="21"/>
        <end position="158"/>
    </location>
</feature>
<gene>
    <name evidence="2" type="ORF">FO440_15575</name>
</gene>
<accession>A0A556MH71</accession>
<evidence type="ECO:0000313" key="3">
    <source>
        <dbReference type="Proteomes" id="UP000318733"/>
    </source>
</evidence>
<reference evidence="2 3" key="1">
    <citation type="submission" date="2019-07" db="EMBL/GenBank/DDBJ databases">
        <authorList>
            <person name="Huq M.A."/>
        </authorList>
    </citation>
    <scope>NUCLEOTIDE SEQUENCE [LARGE SCALE GENOMIC DNA]</scope>
    <source>
        <strain evidence="2 3">MAH-19</strain>
    </source>
</reference>
<dbReference type="SUPFAM" id="SSF160574">
    <property type="entry name" value="BT0923-like"/>
    <property type="match status" value="1"/>
</dbReference>
<comment type="caution">
    <text evidence="2">The sequence shown here is derived from an EMBL/GenBank/DDBJ whole genome shotgun (WGS) entry which is preliminary data.</text>
</comment>
<protein>
    <recommendedName>
        <fullName evidence="4">Beta-lactamase-inhibitor-like PepSY-like domain-containing protein</fullName>
    </recommendedName>
</protein>
<evidence type="ECO:0000313" key="2">
    <source>
        <dbReference type="EMBL" id="TSJ39182.1"/>
    </source>
</evidence>
<evidence type="ECO:0000256" key="1">
    <source>
        <dbReference type="SAM" id="SignalP"/>
    </source>
</evidence>
<sequence>MKKLFITAVIATMFSVTAFADGGKKTSTETGENNVSYSALTQFKSDFENASNVVWIVTSTSQSVSFTQNNAKYTAYYDWNGQFWGLAQDVSLATITKPAKQTIAKEYSGYDVANVTRFEAQDGEEAVVYFVKLKNATSEIVATISPVDGEIKNIDTIK</sequence>
<proteinExistence type="predicted"/>
<keyword evidence="1" id="KW-0732">Signal</keyword>
<name>A0A556MH71_9SPHI</name>
<evidence type="ECO:0008006" key="4">
    <source>
        <dbReference type="Google" id="ProtNLM"/>
    </source>
</evidence>
<keyword evidence="3" id="KW-1185">Reference proteome</keyword>
<dbReference type="Gene3D" id="3.10.450.360">
    <property type="match status" value="1"/>
</dbReference>
<dbReference type="RefSeq" id="WP_144249220.1">
    <property type="nucleotide sequence ID" value="NZ_VLPK01000003.1"/>
</dbReference>
<organism evidence="2 3">
    <name type="scientific">Mucilaginibacter corticis</name>
    <dbReference type="NCBI Taxonomy" id="2597670"/>
    <lineage>
        <taxon>Bacteria</taxon>
        <taxon>Pseudomonadati</taxon>
        <taxon>Bacteroidota</taxon>
        <taxon>Sphingobacteriia</taxon>
        <taxon>Sphingobacteriales</taxon>
        <taxon>Sphingobacteriaceae</taxon>
        <taxon>Mucilaginibacter</taxon>
    </lineage>
</organism>
<feature type="signal peptide" evidence="1">
    <location>
        <begin position="1"/>
        <end position="20"/>
    </location>
</feature>
<dbReference type="OrthoDB" id="669738at2"/>
<dbReference type="AlphaFoldDB" id="A0A556MH71"/>
<dbReference type="Proteomes" id="UP000318733">
    <property type="component" value="Unassembled WGS sequence"/>
</dbReference>